<dbReference type="GO" id="GO:0008168">
    <property type="term" value="F:methyltransferase activity"/>
    <property type="evidence" value="ECO:0007669"/>
    <property type="project" value="UniProtKB-KW"/>
</dbReference>
<name>A0A7X2NTK0_9FIRM</name>
<protein>
    <submittedName>
        <fullName evidence="3">Class I SAM-dependent methyltransferase</fullName>
    </submittedName>
</protein>
<dbReference type="GO" id="GO:0032259">
    <property type="term" value="P:methylation"/>
    <property type="evidence" value="ECO:0007669"/>
    <property type="project" value="UniProtKB-KW"/>
</dbReference>
<feature type="domain" description="Methyltransferase" evidence="2">
    <location>
        <begin position="44"/>
        <end position="134"/>
    </location>
</feature>
<dbReference type="CDD" id="cd02440">
    <property type="entry name" value="AdoMet_MTases"/>
    <property type="match status" value="1"/>
</dbReference>
<dbReference type="InterPro" id="IPR041698">
    <property type="entry name" value="Methyltransf_25"/>
</dbReference>
<keyword evidence="4" id="KW-1185">Reference proteome</keyword>
<dbReference type="PANTHER" id="PTHR43861">
    <property type="entry name" value="TRANS-ACONITATE 2-METHYLTRANSFERASE-RELATED"/>
    <property type="match status" value="1"/>
</dbReference>
<evidence type="ECO:0000259" key="2">
    <source>
        <dbReference type="Pfam" id="PF13649"/>
    </source>
</evidence>
<dbReference type="InterPro" id="IPR029063">
    <property type="entry name" value="SAM-dependent_MTases_sf"/>
</dbReference>
<dbReference type="RefSeq" id="WP_105302649.1">
    <property type="nucleotide sequence ID" value="NZ_JAQXPC010000021.1"/>
</dbReference>
<reference evidence="3 4" key="1">
    <citation type="submission" date="2019-08" db="EMBL/GenBank/DDBJ databases">
        <title>In-depth cultivation of the pig gut microbiome towards novel bacterial diversity and tailored functional studies.</title>
        <authorList>
            <person name="Wylensek D."/>
            <person name="Hitch T.C.A."/>
            <person name="Clavel T."/>
        </authorList>
    </citation>
    <scope>NUCLEOTIDE SEQUENCE [LARGE SCALE GENOMIC DNA]</scope>
    <source>
        <strain evidence="3 4">Oil+RF-744-GAM-WT-6</strain>
    </source>
</reference>
<accession>A0A7X2NTK0</accession>
<evidence type="ECO:0000313" key="4">
    <source>
        <dbReference type="Proteomes" id="UP000461880"/>
    </source>
</evidence>
<dbReference type="AlphaFoldDB" id="A0A7X2NTK0"/>
<evidence type="ECO:0000256" key="1">
    <source>
        <dbReference type="ARBA" id="ARBA00022679"/>
    </source>
</evidence>
<keyword evidence="1 3" id="KW-0808">Transferase</keyword>
<keyword evidence="3" id="KW-0489">Methyltransferase</keyword>
<comment type="caution">
    <text evidence="3">The sequence shown here is derived from an EMBL/GenBank/DDBJ whole genome shotgun (WGS) entry which is preliminary data.</text>
</comment>
<dbReference type="Proteomes" id="UP000461880">
    <property type="component" value="Unassembled WGS sequence"/>
</dbReference>
<organism evidence="3 4">
    <name type="scientific">Stecheria intestinalis</name>
    <dbReference type="NCBI Taxonomy" id="2606630"/>
    <lineage>
        <taxon>Bacteria</taxon>
        <taxon>Bacillati</taxon>
        <taxon>Bacillota</taxon>
        <taxon>Erysipelotrichia</taxon>
        <taxon>Erysipelotrichales</taxon>
        <taxon>Erysipelotrichaceae</taxon>
        <taxon>Stecheria</taxon>
    </lineage>
</organism>
<proteinExistence type="predicted"/>
<gene>
    <name evidence="3" type="ORF">FYJ51_10160</name>
</gene>
<dbReference type="Gene3D" id="3.40.50.150">
    <property type="entry name" value="Vaccinia Virus protein VP39"/>
    <property type="match status" value="1"/>
</dbReference>
<dbReference type="EMBL" id="VUMN01000026">
    <property type="protein sequence ID" value="MSS59259.1"/>
    <property type="molecule type" value="Genomic_DNA"/>
</dbReference>
<sequence length="198" mass="22245">MIRESDVISYFDQKAADWDSRMVRNEAVIASILDHADIHPGMDILDVACGTGILIPDYLKRRASSITGIDISPNMIAEAEKKFRQPEVTLICTPAETYEPEKKFDAIMVYNALPHFRDPQALIAHLSDLLKPDGTLTVAHGLSRKRINEHHAGMNTSLSEDLMSIEELSELFSEFLEVIYTNSDEQSYQATGRKHAQI</sequence>
<dbReference type="SUPFAM" id="SSF53335">
    <property type="entry name" value="S-adenosyl-L-methionine-dependent methyltransferases"/>
    <property type="match status" value="1"/>
</dbReference>
<evidence type="ECO:0000313" key="3">
    <source>
        <dbReference type="EMBL" id="MSS59259.1"/>
    </source>
</evidence>
<dbReference type="Pfam" id="PF13649">
    <property type="entry name" value="Methyltransf_25"/>
    <property type="match status" value="1"/>
</dbReference>